<keyword evidence="3" id="KW-0153">Cholesterol metabolism</keyword>
<dbReference type="InterPro" id="IPR036188">
    <property type="entry name" value="FAD/NAD-bd_sf"/>
</dbReference>
<evidence type="ECO:0000256" key="3">
    <source>
        <dbReference type="ARBA" id="ARBA00022548"/>
    </source>
</evidence>
<dbReference type="PANTHER" id="PTHR47470">
    <property type="entry name" value="CHOLESTEROL OXIDASE"/>
    <property type="match status" value="1"/>
</dbReference>
<dbReference type="SUPFAM" id="SSF51905">
    <property type="entry name" value="FAD/NAD(P)-binding domain"/>
    <property type="match status" value="1"/>
</dbReference>
<gene>
    <name evidence="18" type="ORF">MFU01_68320</name>
    <name evidence="19" type="ORF">SAMN05443572_115157</name>
</gene>
<evidence type="ECO:0000313" key="20">
    <source>
        <dbReference type="Proteomes" id="UP000183760"/>
    </source>
</evidence>
<protein>
    <recommendedName>
        <fullName evidence="14">Cholesterol oxidase</fullName>
        <ecNumber evidence="13">1.1.3.6</ecNumber>
        <ecNumber evidence="11">5.3.3.1</ecNumber>
    </recommendedName>
    <alternativeName>
        <fullName evidence="15">Cholesterol isomerase</fullName>
    </alternativeName>
</protein>
<evidence type="ECO:0000256" key="8">
    <source>
        <dbReference type="ARBA" id="ARBA00023166"/>
    </source>
</evidence>
<evidence type="ECO:0000256" key="10">
    <source>
        <dbReference type="ARBA" id="ARBA00023235"/>
    </source>
</evidence>
<dbReference type="Proteomes" id="UP000321514">
    <property type="component" value="Unassembled WGS sequence"/>
</dbReference>
<organism evidence="18 21">
    <name type="scientific">Myxococcus fulvus</name>
    <dbReference type="NCBI Taxonomy" id="33"/>
    <lineage>
        <taxon>Bacteria</taxon>
        <taxon>Pseudomonadati</taxon>
        <taxon>Myxococcota</taxon>
        <taxon>Myxococcia</taxon>
        <taxon>Myxococcales</taxon>
        <taxon>Cystobacterineae</taxon>
        <taxon>Myxococcaceae</taxon>
        <taxon>Myxococcus</taxon>
    </lineage>
</organism>
<evidence type="ECO:0000256" key="7">
    <source>
        <dbReference type="ARBA" id="ARBA00023098"/>
    </source>
</evidence>
<evidence type="ECO:0000256" key="14">
    <source>
        <dbReference type="ARBA" id="ARBA00049744"/>
    </source>
</evidence>
<evidence type="ECO:0000256" key="1">
    <source>
        <dbReference type="ARBA" id="ARBA00001974"/>
    </source>
</evidence>
<dbReference type="EC" id="1.1.3.6" evidence="13"/>
<dbReference type="EMBL" id="BJXR01000049">
    <property type="protein sequence ID" value="GEN11795.1"/>
    <property type="molecule type" value="Genomic_DNA"/>
</dbReference>
<evidence type="ECO:0000256" key="11">
    <source>
        <dbReference type="ARBA" id="ARBA00038856"/>
    </source>
</evidence>
<evidence type="ECO:0000256" key="13">
    <source>
        <dbReference type="ARBA" id="ARBA00049723"/>
    </source>
</evidence>
<evidence type="ECO:0000313" key="18">
    <source>
        <dbReference type="EMBL" id="GEN11795.1"/>
    </source>
</evidence>
<evidence type="ECO:0000256" key="9">
    <source>
        <dbReference type="ARBA" id="ARBA00023221"/>
    </source>
</evidence>
<evidence type="ECO:0000256" key="2">
    <source>
        <dbReference type="ARBA" id="ARBA00010790"/>
    </source>
</evidence>
<feature type="domain" description="Glucose-methanol-choline oxidoreductase C-terminal" evidence="17">
    <location>
        <begin position="487"/>
        <end position="548"/>
    </location>
</feature>
<comment type="pathway">
    <text evidence="12">Steroid metabolism; cholesterol degradation.</text>
</comment>
<keyword evidence="20" id="KW-1185">Reference proteome</keyword>
<keyword evidence="9" id="KW-0753">Steroid metabolism</keyword>
<keyword evidence="6" id="KW-0560">Oxidoreductase</keyword>
<dbReference type="PANTHER" id="PTHR47470:SF1">
    <property type="entry name" value="FAD-DEPENDENT OXIDOREDUCTASE 2 FAD BINDING DOMAIN-CONTAINING PROTEIN"/>
    <property type="match status" value="1"/>
</dbReference>
<dbReference type="Pfam" id="PF13450">
    <property type="entry name" value="NAD_binding_8"/>
    <property type="match status" value="1"/>
</dbReference>
<evidence type="ECO:0000256" key="5">
    <source>
        <dbReference type="ARBA" id="ARBA00022827"/>
    </source>
</evidence>
<dbReference type="GO" id="GO:0016995">
    <property type="term" value="F:cholesterol oxidase activity"/>
    <property type="evidence" value="ECO:0007669"/>
    <property type="project" value="UniProtKB-EC"/>
</dbReference>
<dbReference type="InterPro" id="IPR052542">
    <property type="entry name" value="Cholesterol_Oxidase"/>
</dbReference>
<evidence type="ECO:0000313" key="21">
    <source>
        <dbReference type="Proteomes" id="UP000321514"/>
    </source>
</evidence>
<evidence type="ECO:0000256" key="4">
    <source>
        <dbReference type="ARBA" id="ARBA00022630"/>
    </source>
</evidence>
<keyword evidence="10" id="KW-0413">Isomerase</keyword>
<dbReference type="GO" id="GO:0050660">
    <property type="term" value="F:flavin adenine dinucleotide binding"/>
    <property type="evidence" value="ECO:0007669"/>
    <property type="project" value="InterPro"/>
</dbReference>
<proteinExistence type="inferred from homology"/>
<comment type="cofactor">
    <cofactor evidence="1">
        <name>FAD</name>
        <dbReference type="ChEBI" id="CHEBI:57692"/>
    </cofactor>
</comment>
<keyword evidence="5" id="KW-0274">FAD</keyword>
<dbReference type="InterPro" id="IPR000172">
    <property type="entry name" value="GMC_OxRdtase_N"/>
</dbReference>
<dbReference type="Proteomes" id="UP000183760">
    <property type="component" value="Unassembled WGS sequence"/>
</dbReference>
<keyword evidence="8" id="KW-1207">Sterol metabolism</keyword>
<accession>A0A511TC88</accession>
<name>A0A511TC88_MYXFU</name>
<keyword evidence="7" id="KW-0443">Lipid metabolism</keyword>
<dbReference type="Gene3D" id="3.50.50.60">
    <property type="entry name" value="FAD/NAD(P)-binding domain"/>
    <property type="match status" value="3"/>
</dbReference>
<dbReference type="GO" id="GO:0008203">
    <property type="term" value="P:cholesterol metabolic process"/>
    <property type="evidence" value="ECO:0007669"/>
    <property type="project" value="UniProtKB-KW"/>
</dbReference>
<reference evidence="19 20" key="1">
    <citation type="submission" date="2016-10" db="EMBL/GenBank/DDBJ databases">
        <authorList>
            <person name="Varghese N."/>
            <person name="Submissions S."/>
        </authorList>
    </citation>
    <scope>NUCLEOTIDE SEQUENCE [LARGE SCALE GENOMIC DNA]</scope>
    <source>
        <strain evidence="19 20">DSM 16525</strain>
    </source>
</reference>
<dbReference type="Pfam" id="PF00732">
    <property type="entry name" value="GMC_oxred_N"/>
    <property type="match status" value="1"/>
</dbReference>
<evidence type="ECO:0000259" key="16">
    <source>
        <dbReference type="Pfam" id="PF00732"/>
    </source>
</evidence>
<feature type="domain" description="Glucose-methanol-choline oxidoreductase N-terminal" evidence="16">
    <location>
        <begin position="89"/>
        <end position="292"/>
    </location>
</feature>
<dbReference type="OrthoDB" id="337582at2"/>
<evidence type="ECO:0000313" key="19">
    <source>
        <dbReference type="EMBL" id="SEU40535.1"/>
    </source>
</evidence>
<evidence type="ECO:0000256" key="15">
    <source>
        <dbReference type="ARBA" id="ARBA00049778"/>
    </source>
</evidence>
<evidence type="ECO:0000256" key="12">
    <source>
        <dbReference type="ARBA" id="ARBA00049645"/>
    </source>
</evidence>
<dbReference type="GO" id="GO:0004769">
    <property type="term" value="F:steroid Delta-isomerase activity"/>
    <property type="evidence" value="ECO:0007669"/>
    <property type="project" value="UniProtKB-EC"/>
</dbReference>
<evidence type="ECO:0000259" key="17">
    <source>
        <dbReference type="Pfam" id="PF05199"/>
    </source>
</evidence>
<dbReference type="EC" id="5.3.3.1" evidence="11"/>
<dbReference type="InterPro" id="IPR007867">
    <property type="entry name" value="GMC_OxRtase_C"/>
</dbReference>
<comment type="similarity">
    <text evidence="2">Belongs to the GMC oxidoreductase family.</text>
</comment>
<evidence type="ECO:0000256" key="6">
    <source>
        <dbReference type="ARBA" id="ARBA00023002"/>
    </source>
</evidence>
<dbReference type="STRING" id="1334629.MFUL124B02_08970"/>
<keyword evidence="4" id="KW-0285">Flavoprotein</keyword>
<dbReference type="EMBL" id="FOIB01000015">
    <property type="protein sequence ID" value="SEU40535.1"/>
    <property type="molecule type" value="Genomic_DNA"/>
</dbReference>
<dbReference type="RefSeq" id="WP_074959069.1">
    <property type="nucleotide sequence ID" value="NZ_BJXR01000049.1"/>
</dbReference>
<comment type="caution">
    <text evidence="18">The sequence shown here is derived from an EMBL/GenBank/DDBJ whole genome shotgun (WGS) entry which is preliminary data.</text>
</comment>
<sequence>MRRLSSRWSELASHYPVVVVGSGYGGAITASRLARAGRQVCVLERGRELLPGDYPRTEADFAQELQVHMEAESNVDLGRATALFELHRGGDVAVVSGCGLGGTSLINAGVTLRPDPRVLQDPRWPEAFRQDVPGLLEDGFTWAERMLRPTPYPESSPRLASLSAMERAARRMGGTFKRPPLAVSFEEQVNDAGVRQGACTLCGDCLTGCNQGAKNSVLMNYLPDAHRHGARVFTEVSVRYLARDGNRWRIYYRPMNTGRERFEAPDLWLTADLVVLAAGTMGTAEILMRSRALGLSLSKQLGQRFSANGDVMAFGYNTDVPVNGVGHGVNPPEGREPVGPTISGIIDARATARQEDGMVIENGAMPGAFGKPMLALLSAAAAVGGEDMDSGLKDKLEELARVADSAVRGPYHGAMRNTQTFLVMSHDAGVGELRMEGDRVRVHWPDVGTQPELARVDQRLREATAALGGTFVRNPLWNRLTGHEVLCTHPLGGCVMAEHAGAGVVDHEGRVFSGHEGSEVHEGLYVSDGSVIPRSLGTNPLFTISAVAERSVALLAHRRGWHIDYTPALESPADDARTPVGVRFSETMYGHVSGAVHEHEFIAGDPKREGATRLRFVVTVETRDLERTLEDRLHPLALSGMVEALALSPRPLVVEGGELHLMTQEGARPGGRRMRYLLPLVTESGERFFLDGYKDVHDDAGFDLWADTTRLLVSVYRGMDISGPCVARGVLSLDPADFAKQLSTLRVLGARDAVGQWQTLLRFGRFFFGALYDTYVKKAA</sequence>
<dbReference type="AlphaFoldDB" id="A0A511TC88"/>
<reference evidence="18 21" key="2">
    <citation type="submission" date="2019-07" db="EMBL/GenBank/DDBJ databases">
        <title>Whole genome shotgun sequence of Myxococcus fulvus NBRC 100333.</title>
        <authorList>
            <person name="Hosoyama A."/>
            <person name="Uohara A."/>
            <person name="Ohji S."/>
            <person name="Ichikawa N."/>
        </authorList>
    </citation>
    <scope>NUCLEOTIDE SEQUENCE [LARGE SCALE GENOMIC DNA]</scope>
    <source>
        <strain evidence="18 21">NBRC 100333</strain>
    </source>
</reference>
<dbReference type="Pfam" id="PF05199">
    <property type="entry name" value="GMC_oxred_C"/>
    <property type="match status" value="1"/>
</dbReference>